<dbReference type="OrthoDB" id="2186606at2"/>
<dbReference type="Proteomes" id="UP000019243">
    <property type="component" value="Unassembled WGS sequence"/>
</dbReference>
<proteinExistence type="predicted"/>
<keyword evidence="1" id="KW-0812">Transmembrane</keyword>
<evidence type="ECO:0008006" key="4">
    <source>
        <dbReference type="Google" id="ProtNLM"/>
    </source>
</evidence>
<feature type="transmembrane region" description="Helical" evidence="1">
    <location>
        <begin position="54"/>
        <end position="72"/>
    </location>
</feature>
<dbReference type="Pfam" id="PF10779">
    <property type="entry name" value="XhlA"/>
    <property type="match status" value="1"/>
</dbReference>
<keyword evidence="3" id="KW-1185">Reference proteome</keyword>
<dbReference type="AlphaFoldDB" id="W7CBK4"/>
<comment type="caution">
    <text evidence="2">The sequence shown here is derived from an EMBL/GenBank/DDBJ whole genome shotgun (WGS) entry which is preliminary data.</text>
</comment>
<keyword evidence="1" id="KW-0472">Membrane</keyword>
<evidence type="ECO:0000313" key="3">
    <source>
        <dbReference type="Proteomes" id="UP000019243"/>
    </source>
</evidence>
<evidence type="ECO:0000256" key="1">
    <source>
        <dbReference type="SAM" id="Phobius"/>
    </source>
</evidence>
<accession>W7CBK4</accession>
<protein>
    <recommendedName>
        <fullName evidence="4">Holin</fullName>
    </recommendedName>
</protein>
<keyword evidence="1" id="KW-1133">Transmembrane helix</keyword>
<dbReference type="InterPro" id="IPR019715">
    <property type="entry name" value="Haemolysin_XhlA"/>
</dbReference>
<dbReference type="EMBL" id="AODH01000076">
    <property type="protein sequence ID" value="EUJ34287.1"/>
    <property type="molecule type" value="Genomic_DNA"/>
</dbReference>
<reference evidence="2 3" key="1">
    <citation type="submission" date="2012-12" db="EMBL/GenBank/DDBJ databases">
        <title>Novel taxa of Listeriaceae from agricultural environments in the United States.</title>
        <authorList>
            <person name="den Bakker H.C."/>
            <person name="Allred A."/>
            <person name="Warchocki S."/>
            <person name="Wright E.M."/>
            <person name="Burrell A."/>
            <person name="Nightingale K.K."/>
            <person name="Kephart D."/>
            <person name="Wiedmann M."/>
        </authorList>
    </citation>
    <scope>NUCLEOTIDE SEQUENCE [LARGE SCALE GENOMIC DNA]</scope>
    <source>
        <strain evidence="2 3">FSL F6-1037</strain>
    </source>
</reference>
<organism evidence="2 3">
    <name type="scientific">Brochothrix campestris FSL F6-1037</name>
    <dbReference type="NCBI Taxonomy" id="1265861"/>
    <lineage>
        <taxon>Bacteria</taxon>
        <taxon>Bacillati</taxon>
        <taxon>Bacillota</taxon>
        <taxon>Bacilli</taxon>
        <taxon>Bacillales</taxon>
        <taxon>Listeriaceae</taxon>
        <taxon>Brochothrix</taxon>
    </lineage>
</organism>
<evidence type="ECO:0000313" key="2">
    <source>
        <dbReference type="EMBL" id="EUJ34287.1"/>
    </source>
</evidence>
<dbReference type="RefSeq" id="WP_035315753.1">
    <property type="nucleotide sequence ID" value="NZ_AODH01000076.1"/>
</dbReference>
<dbReference type="STRING" id="1265861.BCAMP_12476"/>
<name>W7CBK4_9LIST</name>
<sequence length="73" mass="8484">MEDKDTLTEILIKLARIEENTKGLDETDKKAVKALAMAHELQRRINQMEINNKWSWGFIISLGLTIIGYFFTK</sequence>
<gene>
    <name evidence="2" type="ORF">BCAMP_12476</name>
</gene>